<dbReference type="InterPro" id="IPR050275">
    <property type="entry name" value="PGM_Phosphatase"/>
</dbReference>
<dbReference type="CDD" id="cd07067">
    <property type="entry name" value="HP_PGM_like"/>
    <property type="match status" value="1"/>
</dbReference>
<dbReference type="EMBL" id="JACFXU010000018">
    <property type="protein sequence ID" value="MBA6414225.1"/>
    <property type="molecule type" value="Genomic_DNA"/>
</dbReference>
<organism evidence="1 2">
    <name type="scientific">Sediminihaliea albiluteola</name>
    <dbReference type="NCBI Taxonomy" id="2758564"/>
    <lineage>
        <taxon>Bacteria</taxon>
        <taxon>Pseudomonadati</taxon>
        <taxon>Pseudomonadota</taxon>
        <taxon>Gammaproteobacteria</taxon>
        <taxon>Cellvibrionales</taxon>
        <taxon>Halieaceae</taxon>
        <taxon>Sediminihaliea</taxon>
    </lineage>
</organism>
<accession>A0A7W2TYE5</accession>
<evidence type="ECO:0000313" key="1">
    <source>
        <dbReference type="EMBL" id="MBA6414225.1"/>
    </source>
</evidence>
<dbReference type="AlphaFoldDB" id="A0A7W2TYE5"/>
<dbReference type="SMART" id="SM00855">
    <property type="entry name" value="PGAM"/>
    <property type="match status" value="1"/>
</dbReference>
<dbReference type="PANTHER" id="PTHR48100:SF1">
    <property type="entry name" value="HISTIDINE PHOSPHATASE FAMILY PROTEIN-RELATED"/>
    <property type="match status" value="1"/>
</dbReference>
<dbReference type="Pfam" id="PF00300">
    <property type="entry name" value="His_Phos_1"/>
    <property type="match status" value="1"/>
</dbReference>
<dbReference type="PANTHER" id="PTHR48100">
    <property type="entry name" value="BROAD-SPECIFICITY PHOSPHATASE YOR283W-RELATED"/>
    <property type="match status" value="1"/>
</dbReference>
<dbReference type="RefSeq" id="WP_182175099.1">
    <property type="nucleotide sequence ID" value="NZ_JACFXU010000018.1"/>
</dbReference>
<comment type="caution">
    <text evidence="1">The sequence shown here is derived from an EMBL/GenBank/DDBJ whole genome shotgun (WGS) entry which is preliminary data.</text>
</comment>
<sequence>MNIYLVRHGEAAALWGQAADPGLSELGRQQAAEAARSLLPELPADIQLISSPMLRAQQTAEPLAQSLGLSLTIEPAFREIPSTVPLAKRKEWLKQVMRESWSEQSPLVHQWRSELLRALQELSSPAVVFTHFLVINAIVASLQNSDKVLHFWPDNASVTQLKLVKGELSIYQLGPELDTPVN</sequence>
<proteinExistence type="predicted"/>
<dbReference type="Gene3D" id="3.40.50.1240">
    <property type="entry name" value="Phosphoglycerate mutase-like"/>
    <property type="match status" value="1"/>
</dbReference>
<dbReference type="Proteomes" id="UP000539350">
    <property type="component" value="Unassembled WGS sequence"/>
</dbReference>
<gene>
    <name evidence="1" type="ORF">H2508_14010</name>
</gene>
<evidence type="ECO:0000313" key="2">
    <source>
        <dbReference type="Proteomes" id="UP000539350"/>
    </source>
</evidence>
<name>A0A7W2TYE5_9GAMM</name>
<dbReference type="InterPro" id="IPR013078">
    <property type="entry name" value="His_Pase_superF_clade-1"/>
</dbReference>
<dbReference type="SUPFAM" id="SSF53254">
    <property type="entry name" value="Phosphoglycerate mutase-like"/>
    <property type="match status" value="1"/>
</dbReference>
<reference evidence="1 2" key="1">
    <citation type="submission" date="2020-07" db="EMBL/GenBank/DDBJ databases">
        <title>Halieaceae bacterium, F7430, whole genome shotgun sequencing project.</title>
        <authorList>
            <person name="Jiang S."/>
            <person name="Liu Z.W."/>
            <person name="Du Z.J."/>
        </authorList>
    </citation>
    <scope>NUCLEOTIDE SEQUENCE [LARGE SCALE GENOMIC DNA]</scope>
    <source>
        <strain evidence="1 2">F7430</strain>
    </source>
</reference>
<dbReference type="GO" id="GO:0005737">
    <property type="term" value="C:cytoplasm"/>
    <property type="evidence" value="ECO:0007669"/>
    <property type="project" value="TreeGrafter"/>
</dbReference>
<dbReference type="GO" id="GO:0016791">
    <property type="term" value="F:phosphatase activity"/>
    <property type="evidence" value="ECO:0007669"/>
    <property type="project" value="TreeGrafter"/>
</dbReference>
<dbReference type="InterPro" id="IPR029033">
    <property type="entry name" value="His_PPase_superfam"/>
</dbReference>
<protein>
    <submittedName>
        <fullName evidence="1">Histidine phosphatase family protein</fullName>
    </submittedName>
</protein>
<keyword evidence="2" id="KW-1185">Reference proteome</keyword>